<reference evidence="1 2" key="1">
    <citation type="submission" date="2023-08" db="EMBL/GenBank/DDBJ databases">
        <title>A Necator americanus chromosomal reference genome.</title>
        <authorList>
            <person name="Ilik V."/>
            <person name="Petrzelkova K.J."/>
            <person name="Pardy F."/>
            <person name="Fuh T."/>
            <person name="Niatou-Singa F.S."/>
            <person name="Gouil Q."/>
            <person name="Baker L."/>
            <person name="Ritchie M.E."/>
            <person name="Jex A.R."/>
            <person name="Gazzola D."/>
            <person name="Li H."/>
            <person name="Toshio Fujiwara R."/>
            <person name="Zhan B."/>
            <person name="Aroian R.V."/>
            <person name="Pafco B."/>
            <person name="Schwarz E.M."/>
        </authorList>
    </citation>
    <scope>NUCLEOTIDE SEQUENCE [LARGE SCALE GENOMIC DNA]</scope>
    <source>
        <strain evidence="1 2">Aroian</strain>
        <tissue evidence="1">Whole animal</tissue>
    </source>
</reference>
<sequence>MPSIAARHPCTRTVPYRLSGQSELLFDETQGGGGDEQNYSRLYNLRPRIRILHLKSAPPQIRGMLPLTRPQSLHSAAPSASSVAACAAALGFGLIRPVFFLTQCLWTICLQPSGLHFLWF</sequence>
<dbReference type="Proteomes" id="UP001303046">
    <property type="component" value="Unassembled WGS sequence"/>
</dbReference>
<organism evidence="1 2">
    <name type="scientific">Necator americanus</name>
    <name type="common">Human hookworm</name>
    <dbReference type="NCBI Taxonomy" id="51031"/>
    <lineage>
        <taxon>Eukaryota</taxon>
        <taxon>Metazoa</taxon>
        <taxon>Ecdysozoa</taxon>
        <taxon>Nematoda</taxon>
        <taxon>Chromadorea</taxon>
        <taxon>Rhabditida</taxon>
        <taxon>Rhabditina</taxon>
        <taxon>Rhabditomorpha</taxon>
        <taxon>Strongyloidea</taxon>
        <taxon>Ancylostomatidae</taxon>
        <taxon>Bunostominae</taxon>
        <taxon>Necator</taxon>
    </lineage>
</organism>
<keyword evidence="2" id="KW-1185">Reference proteome</keyword>
<gene>
    <name evidence="1" type="primary">Necator_chrII.g4599</name>
    <name evidence="1" type="ORF">RB195_016807</name>
</gene>
<proteinExistence type="predicted"/>
<protein>
    <submittedName>
        <fullName evidence="1">Uncharacterized protein</fullName>
    </submittedName>
</protein>
<evidence type="ECO:0000313" key="2">
    <source>
        <dbReference type="Proteomes" id="UP001303046"/>
    </source>
</evidence>
<dbReference type="EMBL" id="JAVFWL010000002">
    <property type="protein sequence ID" value="KAK6732662.1"/>
    <property type="molecule type" value="Genomic_DNA"/>
</dbReference>
<evidence type="ECO:0000313" key="1">
    <source>
        <dbReference type="EMBL" id="KAK6732662.1"/>
    </source>
</evidence>
<comment type="caution">
    <text evidence="1">The sequence shown here is derived from an EMBL/GenBank/DDBJ whole genome shotgun (WGS) entry which is preliminary data.</text>
</comment>
<accession>A0ABR1C295</accession>
<name>A0ABR1C295_NECAM</name>